<dbReference type="InterPro" id="IPR012893">
    <property type="entry name" value="HipA-like_C"/>
</dbReference>
<dbReference type="CDD" id="cd17808">
    <property type="entry name" value="HipA_Ec_like"/>
    <property type="match status" value="1"/>
</dbReference>
<evidence type="ECO:0000256" key="1">
    <source>
        <dbReference type="ARBA" id="ARBA00010164"/>
    </source>
</evidence>
<reference evidence="6" key="1">
    <citation type="journal article" date="2014" name="Int. J. Syst. Evol. Microbiol.">
        <title>Complete genome sequence of Corynebacterium casei LMG S-19264T (=DSM 44701T), isolated from a smear-ripened cheese.</title>
        <authorList>
            <consortium name="US DOE Joint Genome Institute (JGI-PGF)"/>
            <person name="Walter F."/>
            <person name="Albersmeier A."/>
            <person name="Kalinowski J."/>
            <person name="Ruckert C."/>
        </authorList>
    </citation>
    <scope>NUCLEOTIDE SEQUENCE</scope>
    <source>
        <strain evidence="6">KCTC 12988</strain>
    </source>
</reference>
<evidence type="ECO:0000259" key="4">
    <source>
        <dbReference type="Pfam" id="PF07804"/>
    </source>
</evidence>
<dbReference type="NCBIfam" id="TIGR03071">
    <property type="entry name" value="couple_hipA"/>
    <property type="match status" value="1"/>
</dbReference>
<dbReference type="Pfam" id="PF07804">
    <property type="entry name" value="HipA_C"/>
    <property type="match status" value="1"/>
</dbReference>
<name>A0A918THC7_9BACT</name>
<comment type="similarity">
    <text evidence="1">Belongs to the HipA Ser/Thr kinase family.</text>
</comment>
<dbReference type="Pfam" id="PF13657">
    <property type="entry name" value="Couple_hipA"/>
    <property type="match status" value="1"/>
</dbReference>
<dbReference type="PANTHER" id="PTHR37419">
    <property type="entry name" value="SERINE/THREONINE-PROTEIN KINASE TOXIN HIPA"/>
    <property type="match status" value="1"/>
</dbReference>
<keyword evidence="2" id="KW-0808">Transferase</keyword>
<reference evidence="6" key="2">
    <citation type="submission" date="2020-09" db="EMBL/GenBank/DDBJ databases">
        <authorList>
            <person name="Sun Q."/>
            <person name="Kim S."/>
        </authorList>
    </citation>
    <scope>NUCLEOTIDE SEQUENCE</scope>
    <source>
        <strain evidence="6">KCTC 12988</strain>
    </source>
</reference>
<evidence type="ECO:0000256" key="2">
    <source>
        <dbReference type="ARBA" id="ARBA00022679"/>
    </source>
</evidence>
<evidence type="ECO:0000259" key="5">
    <source>
        <dbReference type="Pfam" id="PF13657"/>
    </source>
</evidence>
<comment type="caution">
    <text evidence="6">The sequence shown here is derived from an EMBL/GenBank/DDBJ whole genome shotgun (WGS) entry which is preliminary data.</text>
</comment>
<protein>
    <submittedName>
        <fullName evidence="6">Kinase Y4mE</fullName>
    </submittedName>
</protein>
<dbReference type="AlphaFoldDB" id="A0A918THC7"/>
<dbReference type="Proteomes" id="UP000644507">
    <property type="component" value="Unassembled WGS sequence"/>
</dbReference>
<dbReference type="GO" id="GO:0004674">
    <property type="term" value="F:protein serine/threonine kinase activity"/>
    <property type="evidence" value="ECO:0007669"/>
    <property type="project" value="TreeGrafter"/>
</dbReference>
<evidence type="ECO:0000313" key="6">
    <source>
        <dbReference type="EMBL" id="GHC46128.1"/>
    </source>
</evidence>
<dbReference type="RefSeq" id="WP_189567833.1">
    <property type="nucleotide sequence ID" value="NZ_BMXI01000003.1"/>
</dbReference>
<feature type="domain" description="HipA N-terminal subdomain 1" evidence="5">
    <location>
        <begin position="6"/>
        <end position="103"/>
    </location>
</feature>
<dbReference type="InterPro" id="IPR052028">
    <property type="entry name" value="HipA_Ser/Thr_kinase"/>
</dbReference>
<proteinExistence type="inferred from homology"/>
<organism evidence="6 7">
    <name type="scientific">Roseibacillus persicicus</name>
    <dbReference type="NCBI Taxonomy" id="454148"/>
    <lineage>
        <taxon>Bacteria</taxon>
        <taxon>Pseudomonadati</taxon>
        <taxon>Verrucomicrobiota</taxon>
        <taxon>Verrucomicrobiia</taxon>
        <taxon>Verrucomicrobiales</taxon>
        <taxon>Verrucomicrobiaceae</taxon>
        <taxon>Roseibacillus</taxon>
    </lineage>
</organism>
<gene>
    <name evidence="6" type="ORF">GCM10007100_09560</name>
</gene>
<keyword evidence="7" id="KW-1185">Reference proteome</keyword>
<sequence>MKSELVILYQGDEVARLQYERQRDKLNWVYQDDWFRSEQFFPASLSLQQSSDSDETIRHFLKGLLPDNPEILASWGKRFHVSPRNPFGLLENVGEDCAGALQFVRPERTELILSGKLDQLIPLNDEQLEKRISDLRMQEQAIPLFDSEGHFSLAGAQTKDALHLKEDQWHRPLGNIPTTHILKPQLREYENHSLNEHTCLALAKGSGLPTAKSFLTTIGVEEIICVERYDRQRLRDGTVTRIHQEDFCQALAIDPENKYQNQGGPTPNQVISLLSTYSSSAETDINHFLQALALNWAIAGTDAHAKNYSILHAPGGFLRLAPLYDLASYLPYRDPKSRKTKMAMKYGHTYHLHKIDRRQWETLAAESKLKPKRVLPLVSEYLEKLREESLPTTHALIAEKHACDFLDILVEQITAHTNECLDSLAV</sequence>
<evidence type="ECO:0000313" key="7">
    <source>
        <dbReference type="Proteomes" id="UP000644507"/>
    </source>
</evidence>
<dbReference type="Gene3D" id="1.10.1070.20">
    <property type="match status" value="1"/>
</dbReference>
<dbReference type="GO" id="GO:0005829">
    <property type="term" value="C:cytosol"/>
    <property type="evidence" value="ECO:0007669"/>
    <property type="project" value="TreeGrafter"/>
</dbReference>
<dbReference type="InterPro" id="IPR017508">
    <property type="entry name" value="HipA_N1"/>
</dbReference>
<keyword evidence="3 6" id="KW-0418">Kinase</keyword>
<dbReference type="EMBL" id="BMXI01000003">
    <property type="protein sequence ID" value="GHC46128.1"/>
    <property type="molecule type" value="Genomic_DNA"/>
</dbReference>
<evidence type="ECO:0000256" key="3">
    <source>
        <dbReference type="ARBA" id="ARBA00022777"/>
    </source>
</evidence>
<feature type="domain" description="HipA-like C-terminal" evidence="4">
    <location>
        <begin position="151"/>
        <end position="385"/>
    </location>
</feature>
<accession>A0A918THC7</accession>
<dbReference type="PANTHER" id="PTHR37419:SF1">
    <property type="entry name" value="SERINE_THREONINE-PROTEIN KINASE TOXIN HIPA"/>
    <property type="match status" value="1"/>
</dbReference>